<comment type="caution">
    <text evidence="1">The sequence shown here is derived from an EMBL/GenBank/DDBJ whole genome shotgun (WGS) entry which is preliminary data.</text>
</comment>
<keyword evidence="2" id="KW-1185">Reference proteome</keyword>
<evidence type="ECO:0000313" key="1">
    <source>
        <dbReference type="EMBL" id="GFS63008.1"/>
    </source>
</evidence>
<sequence>MKIFALATAGAAKAAEKRATAPRVRCCIRHRHRAGSANTPYAAEHTAAVGGKTPALPRLALAHRKLAWQNAGPYRKAALAKANGKSGKAAVAHLKQKSEP</sequence>
<dbReference type="AlphaFoldDB" id="A0A8X6K3V9"/>
<name>A0A8X6K3V9_NEPPI</name>
<dbReference type="Proteomes" id="UP000887013">
    <property type="component" value="Unassembled WGS sequence"/>
</dbReference>
<organism evidence="1 2">
    <name type="scientific">Nephila pilipes</name>
    <name type="common">Giant wood spider</name>
    <name type="synonym">Nephila maculata</name>
    <dbReference type="NCBI Taxonomy" id="299642"/>
    <lineage>
        <taxon>Eukaryota</taxon>
        <taxon>Metazoa</taxon>
        <taxon>Ecdysozoa</taxon>
        <taxon>Arthropoda</taxon>
        <taxon>Chelicerata</taxon>
        <taxon>Arachnida</taxon>
        <taxon>Araneae</taxon>
        <taxon>Araneomorphae</taxon>
        <taxon>Entelegynae</taxon>
        <taxon>Araneoidea</taxon>
        <taxon>Nephilidae</taxon>
        <taxon>Nephila</taxon>
    </lineage>
</organism>
<reference evidence="1" key="1">
    <citation type="submission" date="2020-08" db="EMBL/GenBank/DDBJ databases">
        <title>Multicomponent nature underlies the extraordinary mechanical properties of spider dragline silk.</title>
        <authorList>
            <person name="Kono N."/>
            <person name="Nakamura H."/>
            <person name="Mori M."/>
            <person name="Yoshida Y."/>
            <person name="Ohtoshi R."/>
            <person name="Malay A.D."/>
            <person name="Moran D.A.P."/>
            <person name="Tomita M."/>
            <person name="Numata K."/>
            <person name="Arakawa K."/>
        </authorList>
    </citation>
    <scope>NUCLEOTIDE SEQUENCE</scope>
</reference>
<evidence type="ECO:0000313" key="2">
    <source>
        <dbReference type="Proteomes" id="UP000887013"/>
    </source>
</evidence>
<proteinExistence type="predicted"/>
<accession>A0A8X6K3V9</accession>
<gene>
    <name evidence="1" type="ORF">NPIL_317491</name>
</gene>
<protein>
    <submittedName>
        <fullName evidence="1">Uncharacterized protein</fullName>
    </submittedName>
</protein>
<dbReference type="EMBL" id="BMAW01093967">
    <property type="protein sequence ID" value="GFS63008.1"/>
    <property type="molecule type" value="Genomic_DNA"/>
</dbReference>